<dbReference type="AlphaFoldDB" id="A0A6A6ZPE1"/>
<evidence type="ECO:0000313" key="2">
    <source>
        <dbReference type="Proteomes" id="UP000799424"/>
    </source>
</evidence>
<proteinExistence type="predicted"/>
<protein>
    <submittedName>
        <fullName evidence="1">Uncharacterized protein</fullName>
    </submittedName>
</protein>
<reference evidence="1" key="1">
    <citation type="journal article" date="2020" name="Stud. Mycol.">
        <title>101 Dothideomycetes genomes: a test case for predicting lifestyles and emergence of pathogens.</title>
        <authorList>
            <person name="Haridas S."/>
            <person name="Albert R."/>
            <person name="Binder M."/>
            <person name="Bloem J."/>
            <person name="Labutti K."/>
            <person name="Salamov A."/>
            <person name="Andreopoulos B."/>
            <person name="Baker S."/>
            <person name="Barry K."/>
            <person name="Bills G."/>
            <person name="Bluhm B."/>
            <person name="Cannon C."/>
            <person name="Castanera R."/>
            <person name="Culley D."/>
            <person name="Daum C."/>
            <person name="Ezra D."/>
            <person name="Gonzalez J."/>
            <person name="Henrissat B."/>
            <person name="Kuo A."/>
            <person name="Liang C."/>
            <person name="Lipzen A."/>
            <person name="Lutzoni F."/>
            <person name="Magnuson J."/>
            <person name="Mondo S."/>
            <person name="Nolan M."/>
            <person name="Ohm R."/>
            <person name="Pangilinan J."/>
            <person name="Park H.-J."/>
            <person name="Ramirez L."/>
            <person name="Alfaro M."/>
            <person name="Sun H."/>
            <person name="Tritt A."/>
            <person name="Yoshinaga Y."/>
            <person name="Zwiers L.-H."/>
            <person name="Turgeon B."/>
            <person name="Goodwin S."/>
            <person name="Spatafora J."/>
            <person name="Crous P."/>
            <person name="Grigoriev I."/>
        </authorList>
    </citation>
    <scope>NUCLEOTIDE SEQUENCE</scope>
    <source>
        <strain evidence="1">CBS 113818</strain>
    </source>
</reference>
<keyword evidence="2" id="KW-1185">Reference proteome</keyword>
<gene>
    <name evidence="1" type="ORF">CC86DRAFT_409727</name>
</gene>
<sequence length="119" mass="13713">MAEDFTDRKHSNVDTIRKPTWLDTIFNVDIEASMKSGLFQTVQTWIKNETGMKLSSLGWAITFLIPAKRYGCNTIDWLRNHFTNTTHIDMRTTEAVNLDIWASKQPVPRSCRGCLPPRL</sequence>
<dbReference type="Proteomes" id="UP000799424">
    <property type="component" value="Unassembled WGS sequence"/>
</dbReference>
<dbReference type="EMBL" id="MU006233">
    <property type="protein sequence ID" value="KAF2822952.1"/>
    <property type="molecule type" value="Genomic_DNA"/>
</dbReference>
<dbReference type="OrthoDB" id="10251412at2759"/>
<name>A0A6A6ZPE1_9PLEO</name>
<evidence type="ECO:0000313" key="1">
    <source>
        <dbReference type="EMBL" id="KAF2822952.1"/>
    </source>
</evidence>
<organism evidence="1 2">
    <name type="scientific">Ophiobolus disseminans</name>
    <dbReference type="NCBI Taxonomy" id="1469910"/>
    <lineage>
        <taxon>Eukaryota</taxon>
        <taxon>Fungi</taxon>
        <taxon>Dikarya</taxon>
        <taxon>Ascomycota</taxon>
        <taxon>Pezizomycotina</taxon>
        <taxon>Dothideomycetes</taxon>
        <taxon>Pleosporomycetidae</taxon>
        <taxon>Pleosporales</taxon>
        <taxon>Pleosporineae</taxon>
        <taxon>Phaeosphaeriaceae</taxon>
        <taxon>Ophiobolus</taxon>
    </lineage>
</organism>
<accession>A0A6A6ZPE1</accession>